<protein>
    <submittedName>
        <fullName evidence="2">Uncharacterized protein</fullName>
    </submittedName>
</protein>
<gene>
    <name evidence="2" type="ORF">FVE85_9745</name>
</gene>
<dbReference type="AlphaFoldDB" id="A0A5J4YKB3"/>
<reference evidence="3" key="1">
    <citation type="journal article" date="2019" name="Nat. Commun.">
        <title>Expansion of phycobilisome linker gene families in mesophilic red algae.</title>
        <authorList>
            <person name="Lee J."/>
            <person name="Kim D."/>
            <person name="Bhattacharya D."/>
            <person name="Yoon H.S."/>
        </authorList>
    </citation>
    <scope>NUCLEOTIDE SEQUENCE [LARGE SCALE GENOMIC DNA]</scope>
    <source>
        <strain evidence="3">CCMP 1328</strain>
    </source>
</reference>
<evidence type="ECO:0000313" key="3">
    <source>
        <dbReference type="Proteomes" id="UP000324585"/>
    </source>
</evidence>
<evidence type="ECO:0000313" key="2">
    <source>
        <dbReference type="EMBL" id="KAA8491698.1"/>
    </source>
</evidence>
<feature type="compositionally biased region" description="Basic and acidic residues" evidence="1">
    <location>
        <begin position="87"/>
        <end position="102"/>
    </location>
</feature>
<evidence type="ECO:0000256" key="1">
    <source>
        <dbReference type="SAM" id="MobiDB-lite"/>
    </source>
</evidence>
<proteinExistence type="predicted"/>
<name>A0A5J4YKB3_PORPP</name>
<keyword evidence="3" id="KW-1185">Reference proteome</keyword>
<sequence length="379" mass="43405">MALRVLVRRIYAGARTPGSLAPQQRPTWNVHRVLIRRNEFAFYRFTKVLAAMQGLSISVFFAFWVNSEGKQQAPGQAPSLDAVVDATEERQEGPENDFRVDQPRPMSDGMDQPATLASELGPARLDMEVAAQDWDGALQHLFSRMKERLSKERMLLAVIQVALVTFMLQRASHKIVEGRLVELRFAERPEFLEVGTYKWHGGRSLNYEAFPLSRLRMRHERIESVRDDRVQARKHERLRYISLFVLPETQETSPTAKAASNIDAATAASSRPKTKSVRPWHYAAATTRMAKRNSQGAQASDELTSSQYASEPLPLTASRTFTIDLRACPIFDHHGLLQLLDDYEVPESEHTELLSRNEKPRTWFWQWRKSKDDTGVMKW</sequence>
<comment type="caution">
    <text evidence="2">The sequence shown here is derived from an EMBL/GenBank/DDBJ whole genome shotgun (WGS) entry which is preliminary data.</text>
</comment>
<feature type="region of interest" description="Disordered" evidence="1">
    <location>
        <begin position="85"/>
        <end position="106"/>
    </location>
</feature>
<accession>A0A5J4YKB3</accession>
<dbReference type="EMBL" id="VRMN01000012">
    <property type="protein sequence ID" value="KAA8491698.1"/>
    <property type="molecule type" value="Genomic_DNA"/>
</dbReference>
<organism evidence="2 3">
    <name type="scientific">Porphyridium purpureum</name>
    <name type="common">Red alga</name>
    <name type="synonym">Porphyridium cruentum</name>
    <dbReference type="NCBI Taxonomy" id="35688"/>
    <lineage>
        <taxon>Eukaryota</taxon>
        <taxon>Rhodophyta</taxon>
        <taxon>Bangiophyceae</taxon>
        <taxon>Porphyridiales</taxon>
        <taxon>Porphyridiaceae</taxon>
        <taxon>Porphyridium</taxon>
    </lineage>
</organism>
<dbReference type="Proteomes" id="UP000324585">
    <property type="component" value="Unassembled WGS sequence"/>
</dbReference>